<evidence type="ECO:0000313" key="3">
    <source>
        <dbReference type="EMBL" id="CEF41784.1"/>
    </source>
</evidence>
<dbReference type="PATRIC" id="fig|446692.3.peg.2602"/>
<dbReference type="EMBL" id="LN606600">
    <property type="protein sequence ID" value="CEF41784.1"/>
    <property type="molecule type" value="Genomic_DNA"/>
</dbReference>
<reference evidence="4" key="1">
    <citation type="submission" date="2014-09" db="EMBL/GenBank/DDBJ databases">
        <authorList>
            <person name="Illeghems K.G."/>
        </authorList>
    </citation>
    <scope>NUCLEOTIDE SEQUENCE [LARGE SCALE GENOMIC DNA]</scope>
    <source>
        <strain evidence="4">108B</strain>
    </source>
</reference>
<dbReference type="CDD" id="cd10148">
    <property type="entry name" value="CsoR-like_DUF156"/>
    <property type="match status" value="1"/>
</dbReference>
<evidence type="ECO:0000313" key="4">
    <source>
        <dbReference type="Proteomes" id="UP000056109"/>
    </source>
</evidence>
<gene>
    <name evidence="3" type="ORF">ASN_2495</name>
</gene>
<dbReference type="Pfam" id="PF02583">
    <property type="entry name" value="Trns_repr_metal"/>
    <property type="match status" value="1"/>
</dbReference>
<proteinExistence type="inferred from homology"/>
<dbReference type="AlphaFoldDB" id="A0A0U5F1H1"/>
<name>A0A0U5F1H1_9PROT</name>
<dbReference type="PANTHER" id="PTHR33677:SF3">
    <property type="entry name" value="COPPER-SENSING TRANSCRIPTIONAL REPRESSOR RICR"/>
    <property type="match status" value="1"/>
</dbReference>
<dbReference type="InterPro" id="IPR038390">
    <property type="entry name" value="Metal_Tscrpt_repr_sf"/>
</dbReference>
<accession>A0A0U5F1H1</accession>
<dbReference type="InterPro" id="IPR003735">
    <property type="entry name" value="Metal_Tscrpt_repr"/>
</dbReference>
<dbReference type="PANTHER" id="PTHR33677">
    <property type="entry name" value="TRANSCRIPTIONAL REPRESSOR FRMR-RELATED"/>
    <property type="match status" value="1"/>
</dbReference>
<feature type="region of interest" description="Disordered" evidence="2">
    <location>
        <begin position="1"/>
        <end position="39"/>
    </location>
</feature>
<sequence>MRQQNGKPMGRAPQTSASSVECEACSSSESLPDKRVQQPGKKALVNRLRRIEGQIGGVLSMVEDDRYCVDILMQISAVKSALDGVAIQILSAHANGCVRKAVKEDDGAEAIDELLGVIRKMIR</sequence>
<dbReference type="Gene3D" id="1.20.58.1000">
    <property type="entry name" value="Metal-sensitive repressor, helix protomer"/>
    <property type="match status" value="1"/>
</dbReference>
<dbReference type="GO" id="GO:0003677">
    <property type="term" value="F:DNA binding"/>
    <property type="evidence" value="ECO:0007669"/>
    <property type="project" value="InterPro"/>
</dbReference>
<dbReference type="Proteomes" id="UP000056109">
    <property type="component" value="Chromosome I"/>
</dbReference>
<protein>
    <recommendedName>
        <fullName evidence="5">Transcriptional regulator</fullName>
    </recommendedName>
</protein>
<dbReference type="GO" id="GO:0045892">
    <property type="term" value="P:negative regulation of DNA-templated transcription"/>
    <property type="evidence" value="ECO:0007669"/>
    <property type="project" value="UniProtKB-ARBA"/>
</dbReference>
<feature type="compositionally biased region" description="Low complexity" evidence="2">
    <location>
        <begin position="16"/>
        <end position="30"/>
    </location>
</feature>
<dbReference type="GO" id="GO:0046872">
    <property type="term" value="F:metal ion binding"/>
    <property type="evidence" value="ECO:0007669"/>
    <property type="project" value="InterPro"/>
</dbReference>
<organism evidence="3 4">
    <name type="scientific">Acetobacter senegalensis</name>
    <dbReference type="NCBI Taxonomy" id="446692"/>
    <lineage>
        <taxon>Bacteria</taxon>
        <taxon>Pseudomonadati</taxon>
        <taxon>Pseudomonadota</taxon>
        <taxon>Alphaproteobacteria</taxon>
        <taxon>Acetobacterales</taxon>
        <taxon>Acetobacteraceae</taxon>
        <taxon>Acetobacter</taxon>
    </lineage>
</organism>
<dbReference type="KEGG" id="asz:ASN_2495"/>
<keyword evidence="4" id="KW-1185">Reference proteome</keyword>
<evidence type="ECO:0000256" key="2">
    <source>
        <dbReference type="SAM" id="MobiDB-lite"/>
    </source>
</evidence>
<evidence type="ECO:0008006" key="5">
    <source>
        <dbReference type="Google" id="ProtNLM"/>
    </source>
</evidence>
<evidence type="ECO:0000256" key="1">
    <source>
        <dbReference type="ARBA" id="ARBA00005260"/>
    </source>
</evidence>
<comment type="similarity">
    <text evidence="1">Belongs to the FrmR/RcnR family.</text>
</comment>